<feature type="non-terminal residue" evidence="1">
    <location>
        <position position="116"/>
    </location>
</feature>
<keyword evidence="2" id="KW-1185">Reference proteome</keyword>
<gene>
    <name evidence="1" type="primary">Fhad1_0</name>
    <name evidence="1" type="ORF">SAPAEN_R13355</name>
</gene>
<sequence length="116" mass="13322">QVEEKLKANCARQAGQLQEMGRREHLLRAELQRAGEQLESFKTQVMHVCSPSAAGTTGKSITEKQVVEKVRQLSDENQQSHEREKCLQEELSRRLAKEKEVSANFEVFKNSLQELR</sequence>
<accession>A0A7K7T2E8</accession>
<reference evidence="1 2" key="1">
    <citation type="submission" date="2019-09" db="EMBL/GenBank/DDBJ databases">
        <title>Bird 10,000 Genomes (B10K) Project - Family phase.</title>
        <authorList>
            <person name="Zhang G."/>
        </authorList>
    </citation>
    <scope>NUCLEOTIDE SEQUENCE [LARGE SCALE GENOMIC DNA]</scope>
    <source>
        <strain evidence="1">B10K-DU-030-41</strain>
        <tissue evidence="1">Muscle</tissue>
    </source>
</reference>
<dbReference type="OrthoDB" id="687730at2759"/>
<protein>
    <submittedName>
        <fullName evidence="1">FHAD1 protein</fullName>
    </submittedName>
</protein>
<comment type="caution">
    <text evidence="1">The sequence shown here is derived from an EMBL/GenBank/DDBJ whole genome shotgun (WGS) entry which is preliminary data.</text>
</comment>
<name>A0A7K7T2E8_9TYRA</name>
<organism evidence="1 2">
    <name type="scientific">Sapayoa aenigma</name>
    <name type="common">broad-billed sapayoa</name>
    <dbReference type="NCBI Taxonomy" id="239371"/>
    <lineage>
        <taxon>Eukaryota</taxon>
        <taxon>Metazoa</taxon>
        <taxon>Chordata</taxon>
        <taxon>Craniata</taxon>
        <taxon>Vertebrata</taxon>
        <taxon>Euteleostomi</taxon>
        <taxon>Archelosauria</taxon>
        <taxon>Archosauria</taxon>
        <taxon>Dinosauria</taxon>
        <taxon>Saurischia</taxon>
        <taxon>Theropoda</taxon>
        <taxon>Coelurosauria</taxon>
        <taxon>Aves</taxon>
        <taxon>Neognathae</taxon>
        <taxon>Neoaves</taxon>
        <taxon>Telluraves</taxon>
        <taxon>Australaves</taxon>
        <taxon>Passeriformes</taxon>
        <taxon>Tyrannidae</taxon>
        <taxon>Sapayoa</taxon>
    </lineage>
</organism>
<dbReference type="AlphaFoldDB" id="A0A7K7T2E8"/>
<feature type="non-terminal residue" evidence="1">
    <location>
        <position position="1"/>
    </location>
</feature>
<dbReference type="EMBL" id="VZSY01000354">
    <property type="protein sequence ID" value="NXA10072.1"/>
    <property type="molecule type" value="Genomic_DNA"/>
</dbReference>
<evidence type="ECO:0000313" key="2">
    <source>
        <dbReference type="Proteomes" id="UP000589485"/>
    </source>
</evidence>
<proteinExistence type="predicted"/>
<dbReference type="Proteomes" id="UP000589485">
    <property type="component" value="Unassembled WGS sequence"/>
</dbReference>
<evidence type="ECO:0000313" key="1">
    <source>
        <dbReference type="EMBL" id="NXA10072.1"/>
    </source>
</evidence>